<accession>A0ABS6K3M0</accession>
<evidence type="ECO:0000313" key="4">
    <source>
        <dbReference type="EMBL" id="MBU9725097.1"/>
    </source>
</evidence>
<organism evidence="4 5">
    <name type="scientific">Diplocloster modestus</name>
    <dbReference type="NCBI Taxonomy" id="2850322"/>
    <lineage>
        <taxon>Bacteria</taxon>
        <taxon>Bacillati</taxon>
        <taxon>Bacillota</taxon>
        <taxon>Clostridia</taxon>
        <taxon>Lachnospirales</taxon>
        <taxon>Lachnospiraceae</taxon>
        <taxon>Diplocloster</taxon>
    </lineage>
</organism>
<feature type="coiled-coil region" evidence="1">
    <location>
        <begin position="114"/>
        <end position="141"/>
    </location>
</feature>
<evidence type="ECO:0000259" key="3">
    <source>
        <dbReference type="Pfam" id="PF05713"/>
    </source>
</evidence>
<evidence type="ECO:0000256" key="1">
    <source>
        <dbReference type="SAM" id="Coils"/>
    </source>
</evidence>
<protein>
    <submittedName>
        <fullName evidence="4">MobC family plasmid mobilization relaxosome protein</fullName>
    </submittedName>
</protein>
<dbReference type="InterPro" id="IPR008687">
    <property type="entry name" value="MobC"/>
</dbReference>
<evidence type="ECO:0000256" key="2">
    <source>
        <dbReference type="SAM" id="MobiDB-lite"/>
    </source>
</evidence>
<keyword evidence="1" id="KW-0175">Coiled coil</keyword>
<name>A0ABS6K3M0_9FIRM</name>
<feature type="region of interest" description="Disordered" evidence="2">
    <location>
        <begin position="1"/>
        <end position="26"/>
    </location>
</feature>
<evidence type="ECO:0000313" key="5">
    <source>
        <dbReference type="Proteomes" id="UP001314681"/>
    </source>
</evidence>
<dbReference type="RefSeq" id="WP_238726252.1">
    <property type="nucleotide sequence ID" value="NZ_JAHQCX010000002.1"/>
</dbReference>
<feature type="compositionally biased region" description="Basic residues" evidence="2">
    <location>
        <begin position="10"/>
        <end position="22"/>
    </location>
</feature>
<sequence length="173" mass="19046">MAVSAEKRSSRVRRQASKKQPKNRTVQVRFSDEELAALDAVCESTGMTRSAVLRSWTVPGEGAGSNPVYVVTKNADAERLAMEARRIGVNVNQIARTLNAEAKGRGGMLRSDTLNGCEKGLEEVRGELSKLAREVETLRQDFGSDMFSALMYSDDPGRLRRLVNYWFGMGGDA</sequence>
<feature type="domain" description="Bacterial mobilisation" evidence="3">
    <location>
        <begin position="85"/>
        <end position="131"/>
    </location>
</feature>
<proteinExistence type="predicted"/>
<gene>
    <name evidence="4" type="ORF">KTH90_03625</name>
</gene>
<reference evidence="4 5" key="1">
    <citation type="submission" date="2021-06" db="EMBL/GenBank/DDBJ databases">
        <title>Description of novel taxa of the family Lachnospiraceae.</title>
        <authorList>
            <person name="Chaplin A.V."/>
            <person name="Sokolova S.R."/>
            <person name="Pikina A.P."/>
            <person name="Korzhanova M."/>
            <person name="Belova V."/>
            <person name="Korostin D."/>
            <person name="Efimov B.A."/>
        </authorList>
    </citation>
    <scope>NUCLEOTIDE SEQUENCE [LARGE SCALE GENOMIC DNA]</scope>
    <source>
        <strain evidence="4 5">ASD4241</strain>
    </source>
</reference>
<keyword evidence="5" id="KW-1185">Reference proteome</keyword>
<dbReference type="EMBL" id="JAHQCX010000002">
    <property type="protein sequence ID" value="MBU9725097.1"/>
    <property type="molecule type" value="Genomic_DNA"/>
</dbReference>
<dbReference type="Proteomes" id="UP001314681">
    <property type="component" value="Unassembled WGS sequence"/>
</dbReference>
<comment type="caution">
    <text evidence="4">The sequence shown here is derived from an EMBL/GenBank/DDBJ whole genome shotgun (WGS) entry which is preliminary data.</text>
</comment>
<dbReference type="Pfam" id="PF05713">
    <property type="entry name" value="MobC"/>
    <property type="match status" value="1"/>
</dbReference>